<dbReference type="GO" id="GO:0051539">
    <property type="term" value="F:4 iron, 4 sulfur cluster binding"/>
    <property type="evidence" value="ECO:0007669"/>
    <property type="project" value="UniProtKB-KW"/>
</dbReference>
<dbReference type="GO" id="GO:0005524">
    <property type="term" value="F:ATP binding"/>
    <property type="evidence" value="ECO:0007669"/>
    <property type="project" value="UniProtKB-KW"/>
</dbReference>
<dbReference type="AlphaFoldDB" id="A0A1E3S9L7"/>
<dbReference type="CDD" id="cd16917">
    <property type="entry name" value="HATPase_UhpB-NarQ-NarX-like"/>
    <property type="match status" value="1"/>
</dbReference>
<keyword evidence="9" id="KW-0808">Transferase</keyword>
<dbReference type="GO" id="GO:0000155">
    <property type="term" value="F:phosphorelay sensor kinase activity"/>
    <property type="evidence" value="ECO:0007669"/>
    <property type="project" value="InterPro"/>
</dbReference>
<dbReference type="Gene3D" id="1.20.5.1930">
    <property type="match status" value="1"/>
</dbReference>
<sequence length="515" mass="54133">MSESLGSDRAEQARRTSWRDRLLATVLRPTARPLGWGIVAMLGLIAGETALVLLMKRAAPQNSYGAIYLLGVLLVAAGWNFGLALVTALISTGIYVYFHVQAGDSVLAATLFFLPLALLASALASQARLQAAESEERRREAAALARQQAALRRVATLVARGAEPGDVYPVAVTELARGLHVEHVTLVEFTADGGAVVLASYDIDETKLRVGEHLSLDGDSVAARVRTTGAPARIADYRTMQGPLADRLRNLGVTSGVGSPVTVAGTTRGAMIVASVRADALPQETETRICDFADLVATAIGNAETRAEVQASRARIVAAADQARRSIERDLHDGAQQRVVSLGLGLRALEASLSDQDPAVCRQLDNLINGMSDLYTELQELSRGIHPAILSKGGLGPALKTLARRSPVPVRLEHSIDRRLPEPVEAAAYYVVAEALTNAAKHARASGVTVRVLLQGADLTLEVTDDGVGGAVSGAGSGLVGLRDRVEAVSGRFEISSTPGQGTTVAARLPATPVQ</sequence>
<dbReference type="SMART" id="SM00065">
    <property type="entry name" value="GAF"/>
    <property type="match status" value="1"/>
</dbReference>
<proteinExistence type="predicted"/>
<dbReference type="Gene3D" id="1.20.120.620">
    <property type="entry name" value="Backbone structure of the membrane domain of e. Coli histidine kinase receptor kdpd"/>
    <property type="match status" value="1"/>
</dbReference>
<evidence type="ECO:0000256" key="1">
    <source>
        <dbReference type="ARBA" id="ARBA00000085"/>
    </source>
</evidence>
<dbReference type="OrthoDB" id="5242012at2"/>
<evidence type="ECO:0000256" key="14">
    <source>
        <dbReference type="ARBA" id="ARBA00023004"/>
    </source>
</evidence>
<keyword evidence="13" id="KW-0067">ATP-binding</keyword>
<keyword evidence="14" id="KW-0408">Iron</keyword>
<organism evidence="21 22">
    <name type="scientific">Mycobacterium intermedium</name>
    <dbReference type="NCBI Taxonomy" id="28445"/>
    <lineage>
        <taxon>Bacteria</taxon>
        <taxon>Bacillati</taxon>
        <taxon>Actinomycetota</taxon>
        <taxon>Actinomycetes</taxon>
        <taxon>Mycobacteriales</taxon>
        <taxon>Mycobacteriaceae</taxon>
        <taxon>Mycobacterium</taxon>
        <taxon>Mycobacterium simiae complex</taxon>
    </lineage>
</organism>
<dbReference type="InterPro" id="IPR050482">
    <property type="entry name" value="Sensor_HK_TwoCompSys"/>
</dbReference>
<dbReference type="Pfam" id="PF02518">
    <property type="entry name" value="HATPase_c"/>
    <property type="match status" value="1"/>
</dbReference>
<dbReference type="GO" id="GO:0005737">
    <property type="term" value="C:cytoplasm"/>
    <property type="evidence" value="ECO:0007669"/>
    <property type="project" value="UniProtKB-SubCell"/>
</dbReference>
<dbReference type="InterPro" id="IPR003018">
    <property type="entry name" value="GAF"/>
</dbReference>
<dbReference type="Gene3D" id="3.30.450.40">
    <property type="match status" value="1"/>
</dbReference>
<dbReference type="InterPro" id="IPR004358">
    <property type="entry name" value="Sig_transdc_His_kin-like_C"/>
</dbReference>
<dbReference type="STRING" id="28445.BHQ20_22940"/>
<dbReference type="InterPro" id="IPR011712">
    <property type="entry name" value="Sig_transdc_His_kin_sub3_dim/P"/>
</dbReference>
<evidence type="ECO:0000259" key="20">
    <source>
        <dbReference type="PROSITE" id="PS50109"/>
    </source>
</evidence>
<evidence type="ECO:0000256" key="15">
    <source>
        <dbReference type="ARBA" id="ARBA00023012"/>
    </source>
</evidence>
<keyword evidence="12 21" id="KW-0418">Kinase</keyword>
<reference evidence="21 22" key="1">
    <citation type="submission" date="2017-02" db="EMBL/GenBank/DDBJ databases">
        <title>The new phylogeny of genus Mycobacterium.</title>
        <authorList>
            <person name="Tortoli E."/>
            <person name="Trovato A."/>
            <person name="Cirillo D.M."/>
        </authorList>
    </citation>
    <scope>NUCLEOTIDE SEQUENCE [LARGE SCALE GENOMIC DNA]</scope>
    <source>
        <strain evidence="21 22">DSM 44049</strain>
    </source>
</reference>
<dbReference type="PANTHER" id="PTHR24421:SF10">
    <property type="entry name" value="NITRATE_NITRITE SENSOR PROTEIN NARQ"/>
    <property type="match status" value="1"/>
</dbReference>
<feature type="transmembrane region" description="Helical" evidence="19">
    <location>
        <begin position="106"/>
        <end position="129"/>
    </location>
</feature>
<name>A0A1E3S9L7_MYCIE</name>
<evidence type="ECO:0000313" key="22">
    <source>
        <dbReference type="Proteomes" id="UP000192739"/>
    </source>
</evidence>
<accession>A0A1E3S9L7</accession>
<keyword evidence="6" id="KW-0004">4Fe-4S</keyword>
<keyword evidence="19" id="KW-0472">Membrane</keyword>
<dbReference type="InterPro" id="IPR038318">
    <property type="entry name" value="KdpD_sf"/>
</dbReference>
<keyword evidence="8" id="KW-0597">Phosphoprotein</keyword>
<dbReference type="Gene3D" id="3.30.565.10">
    <property type="entry name" value="Histidine kinase-like ATPase, C-terminal domain"/>
    <property type="match status" value="1"/>
</dbReference>
<comment type="cofactor">
    <cofactor evidence="2">
        <name>[4Fe-4S] cluster</name>
        <dbReference type="ChEBI" id="CHEBI:49883"/>
    </cofactor>
</comment>
<evidence type="ECO:0000256" key="3">
    <source>
        <dbReference type="ARBA" id="ARBA00004496"/>
    </source>
</evidence>
<keyword evidence="19" id="KW-1133">Transmembrane helix</keyword>
<feature type="domain" description="Histidine kinase" evidence="20">
    <location>
        <begin position="431"/>
        <end position="513"/>
    </location>
</feature>
<keyword evidence="15" id="KW-0902">Two-component regulatory system</keyword>
<evidence type="ECO:0000256" key="13">
    <source>
        <dbReference type="ARBA" id="ARBA00022840"/>
    </source>
</evidence>
<evidence type="ECO:0000256" key="18">
    <source>
        <dbReference type="ARBA" id="ARBA00030800"/>
    </source>
</evidence>
<dbReference type="GO" id="GO:0016020">
    <property type="term" value="C:membrane"/>
    <property type="evidence" value="ECO:0007669"/>
    <property type="project" value="InterPro"/>
</dbReference>
<keyword evidence="10" id="KW-0479">Metal-binding</keyword>
<dbReference type="EC" id="2.7.13.3" evidence="4"/>
<comment type="function">
    <text evidence="17">Member of the two-component regulatory system NreB/NreC involved in the control of dissimilatory nitrate/nitrite reduction in response to oxygen. NreB functions as a direct oxygen sensor histidine kinase which is autophosphorylated, in the absence of oxygen, probably at the conserved histidine residue, and transfers its phosphate group probably to a conserved aspartate residue of NreC. NreB/NreC activates the expression of the nitrate (narGHJI) and nitrite (nir) reductase operons, as well as the putative nitrate transporter gene narT.</text>
</comment>
<comment type="catalytic activity">
    <reaction evidence="1">
        <text>ATP + protein L-histidine = ADP + protein N-phospho-L-histidine.</text>
        <dbReference type="EC" id="2.7.13.3"/>
    </reaction>
</comment>
<keyword evidence="16" id="KW-0411">Iron-sulfur</keyword>
<keyword evidence="7" id="KW-0963">Cytoplasm</keyword>
<evidence type="ECO:0000256" key="8">
    <source>
        <dbReference type="ARBA" id="ARBA00022553"/>
    </source>
</evidence>
<dbReference type="InterPro" id="IPR003594">
    <property type="entry name" value="HATPase_dom"/>
</dbReference>
<evidence type="ECO:0000256" key="4">
    <source>
        <dbReference type="ARBA" id="ARBA00012438"/>
    </source>
</evidence>
<dbReference type="Pfam" id="PF01590">
    <property type="entry name" value="GAF"/>
    <property type="match status" value="1"/>
</dbReference>
<evidence type="ECO:0000313" key="21">
    <source>
        <dbReference type="EMBL" id="ORB09879.1"/>
    </source>
</evidence>
<dbReference type="GO" id="GO:0046983">
    <property type="term" value="F:protein dimerization activity"/>
    <property type="evidence" value="ECO:0007669"/>
    <property type="project" value="InterPro"/>
</dbReference>
<dbReference type="Proteomes" id="UP000192739">
    <property type="component" value="Unassembled WGS sequence"/>
</dbReference>
<evidence type="ECO:0000256" key="12">
    <source>
        <dbReference type="ARBA" id="ARBA00022777"/>
    </source>
</evidence>
<protein>
    <recommendedName>
        <fullName evidence="5">Oxygen sensor histidine kinase NreB</fullName>
        <ecNumber evidence="4">2.7.13.3</ecNumber>
    </recommendedName>
    <alternativeName>
        <fullName evidence="18">Nitrogen regulation protein B</fullName>
    </alternativeName>
</protein>
<dbReference type="InterPro" id="IPR036890">
    <property type="entry name" value="HATPase_C_sf"/>
</dbReference>
<dbReference type="EMBL" id="MVHT01000006">
    <property type="protein sequence ID" value="ORB09879.1"/>
    <property type="molecule type" value="Genomic_DNA"/>
</dbReference>
<keyword evidence="22" id="KW-1185">Reference proteome</keyword>
<evidence type="ECO:0000256" key="17">
    <source>
        <dbReference type="ARBA" id="ARBA00024827"/>
    </source>
</evidence>
<dbReference type="SMART" id="SM00387">
    <property type="entry name" value="HATPase_c"/>
    <property type="match status" value="1"/>
</dbReference>
<evidence type="ECO:0000256" key="19">
    <source>
        <dbReference type="SAM" id="Phobius"/>
    </source>
</evidence>
<evidence type="ECO:0000256" key="7">
    <source>
        <dbReference type="ARBA" id="ARBA00022490"/>
    </source>
</evidence>
<keyword evidence="11" id="KW-0547">Nucleotide-binding</keyword>
<dbReference type="PANTHER" id="PTHR24421">
    <property type="entry name" value="NITRATE/NITRITE SENSOR PROTEIN NARX-RELATED"/>
    <property type="match status" value="1"/>
</dbReference>
<dbReference type="RefSeq" id="WP_069421462.1">
    <property type="nucleotide sequence ID" value="NZ_CBCRZH010000029.1"/>
</dbReference>
<comment type="subcellular location">
    <subcellularLocation>
        <location evidence="3">Cytoplasm</location>
    </subcellularLocation>
</comment>
<feature type="transmembrane region" description="Helical" evidence="19">
    <location>
        <begin position="67"/>
        <end position="100"/>
    </location>
</feature>
<comment type="caution">
    <text evidence="21">The sequence shown here is derived from an EMBL/GenBank/DDBJ whole genome shotgun (WGS) entry which is preliminary data.</text>
</comment>
<dbReference type="Pfam" id="PF07730">
    <property type="entry name" value="HisKA_3"/>
    <property type="match status" value="1"/>
</dbReference>
<gene>
    <name evidence="21" type="ORF">BST27_03490</name>
</gene>
<evidence type="ECO:0000256" key="10">
    <source>
        <dbReference type="ARBA" id="ARBA00022723"/>
    </source>
</evidence>
<evidence type="ECO:0000256" key="5">
    <source>
        <dbReference type="ARBA" id="ARBA00017322"/>
    </source>
</evidence>
<dbReference type="PROSITE" id="PS50109">
    <property type="entry name" value="HIS_KIN"/>
    <property type="match status" value="1"/>
</dbReference>
<keyword evidence="19" id="KW-0812">Transmembrane</keyword>
<evidence type="ECO:0000256" key="2">
    <source>
        <dbReference type="ARBA" id="ARBA00001966"/>
    </source>
</evidence>
<dbReference type="SUPFAM" id="SSF55781">
    <property type="entry name" value="GAF domain-like"/>
    <property type="match status" value="1"/>
</dbReference>
<dbReference type="PRINTS" id="PR00344">
    <property type="entry name" value="BCTRLSENSOR"/>
</dbReference>
<dbReference type="InterPro" id="IPR005467">
    <property type="entry name" value="His_kinase_dom"/>
</dbReference>
<evidence type="ECO:0000256" key="16">
    <source>
        <dbReference type="ARBA" id="ARBA00023014"/>
    </source>
</evidence>
<evidence type="ECO:0000256" key="9">
    <source>
        <dbReference type="ARBA" id="ARBA00022679"/>
    </source>
</evidence>
<dbReference type="InterPro" id="IPR029016">
    <property type="entry name" value="GAF-like_dom_sf"/>
</dbReference>
<dbReference type="GO" id="GO:0046872">
    <property type="term" value="F:metal ion binding"/>
    <property type="evidence" value="ECO:0007669"/>
    <property type="project" value="UniProtKB-KW"/>
</dbReference>
<evidence type="ECO:0000256" key="11">
    <source>
        <dbReference type="ARBA" id="ARBA00022741"/>
    </source>
</evidence>
<feature type="transmembrane region" description="Helical" evidence="19">
    <location>
        <begin position="34"/>
        <end position="55"/>
    </location>
</feature>
<dbReference type="SUPFAM" id="SSF55874">
    <property type="entry name" value="ATPase domain of HSP90 chaperone/DNA topoisomerase II/histidine kinase"/>
    <property type="match status" value="1"/>
</dbReference>
<evidence type="ECO:0000256" key="6">
    <source>
        <dbReference type="ARBA" id="ARBA00022485"/>
    </source>
</evidence>